<comment type="miscellaneous">
    <text evidence="6">In the reaction, the free carboxyl group of octanoic acid is attached via an amide linkage to the epsilon-amino group of a specific lysine residue of lipoyl domains of lipoate-dependent enzymes.</text>
</comment>
<feature type="binding site" evidence="6 9">
    <location>
        <begin position="151"/>
        <end position="153"/>
    </location>
    <ligand>
        <name>substrate</name>
    </ligand>
</feature>
<comment type="subcellular location">
    <subcellularLocation>
        <location evidence="6">Cytoplasm</location>
    </subcellularLocation>
</comment>
<dbReference type="InterPro" id="IPR004143">
    <property type="entry name" value="BPL_LPL_catalytic"/>
</dbReference>
<keyword evidence="3 6" id="KW-0808">Transferase</keyword>
<dbReference type="NCBIfam" id="NF010922">
    <property type="entry name" value="PRK14342.1"/>
    <property type="match status" value="1"/>
</dbReference>
<comment type="similarity">
    <text evidence="6 7">Belongs to the LipB family.</text>
</comment>
<evidence type="ECO:0000256" key="9">
    <source>
        <dbReference type="PIRSR" id="PIRSR016262-2"/>
    </source>
</evidence>
<dbReference type="PANTHER" id="PTHR10993">
    <property type="entry name" value="OCTANOYLTRANSFERASE"/>
    <property type="match status" value="1"/>
</dbReference>
<dbReference type="HAMAP" id="MF_00013">
    <property type="entry name" value="LipB"/>
    <property type="match status" value="1"/>
</dbReference>
<dbReference type="Proteomes" id="UP000246569">
    <property type="component" value="Unassembled WGS sequence"/>
</dbReference>
<feature type="domain" description="BPL/LPL catalytic" evidence="11">
    <location>
        <begin position="32"/>
        <end position="207"/>
    </location>
</feature>
<comment type="pathway">
    <text evidence="1 6 7">Protein modification; protein lipoylation via endogenous pathway; protein N(6)-(lipoyl)lysine from octanoyl-[acyl-carrier-protein]: step 1/2.</text>
</comment>
<sequence length="222" mass="24352">MKPRCWQVRQLGLQPYARVFAAMKRFTAERDEHTADEVWVVQHPPVFTQGLNGKPEHLLATGDIPVVNVDRGGQVTYHGPGQAVLYPLLDITRAGIGVRELVSALENTVVQLLAERGVSAYAKPDAPGVYVDGRKIASLGLRVRKGRCYHGLAVNVDMDLAPFLRINPCGYPGLEMTQMRTLGLDFDMQKITSDLLHNMAQQLGYTATSVTSSLPAALIEES</sequence>
<evidence type="ECO:0000256" key="6">
    <source>
        <dbReference type="HAMAP-Rule" id="MF_00013"/>
    </source>
</evidence>
<evidence type="ECO:0000256" key="1">
    <source>
        <dbReference type="ARBA" id="ARBA00004821"/>
    </source>
</evidence>
<dbReference type="Pfam" id="PF21948">
    <property type="entry name" value="LplA-B_cat"/>
    <property type="match status" value="1"/>
</dbReference>
<evidence type="ECO:0000313" key="13">
    <source>
        <dbReference type="Proteomes" id="UP000246569"/>
    </source>
</evidence>
<dbReference type="PROSITE" id="PS51733">
    <property type="entry name" value="BPL_LPL_CATALYTIC"/>
    <property type="match status" value="1"/>
</dbReference>
<dbReference type="GO" id="GO:0005737">
    <property type="term" value="C:cytoplasm"/>
    <property type="evidence" value="ECO:0007669"/>
    <property type="project" value="UniProtKB-SubCell"/>
</dbReference>
<comment type="function">
    <text evidence="5 6 7">Catalyzes the transfer of endogenously produced octanoic acid from octanoyl-acyl-carrier-protein onto the lipoyl domains of lipoate-dependent enzymes. Lipoyl-ACP can also act as a substrate although octanoyl-ACP is likely to be the physiological substrate.</text>
</comment>
<organism evidence="12 13">
    <name type="scientific">Plasticicumulans acidivorans</name>
    <dbReference type="NCBI Taxonomy" id="886464"/>
    <lineage>
        <taxon>Bacteria</taxon>
        <taxon>Pseudomonadati</taxon>
        <taxon>Pseudomonadota</taxon>
        <taxon>Gammaproteobacteria</taxon>
        <taxon>Candidatus Competibacteraceae</taxon>
        <taxon>Plasticicumulans</taxon>
    </lineage>
</organism>
<dbReference type="PANTHER" id="PTHR10993:SF7">
    <property type="entry name" value="LIPOYLTRANSFERASE 2, MITOCHONDRIAL-RELATED"/>
    <property type="match status" value="1"/>
</dbReference>
<gene>
    <name evidence="6" type="primary">lipB</name>
    <name evidence="12" type="ORF">C7443_11812</name>
</gene>
<dbReference type="PROSITE" id="PS01313">
    <property type="entry name" value="LIPB"/>
    <property type="match status" value="1"/>
</dbReference>
<comment type="caution">
    <text evidence="12">The sequence shown here is derived from an EMBL/GenBank/DDBJ whole genome shotgun (WGS) entry which is preliminary data.</text>
</comment>
<name>A0A317MPR8_9GAMM</name>
<accession>A0A317MPR8</accession>
<dbReference type="CDD" id="cd16444">
    <property type="entry name" value="LipB"/>
    <property type="match status" value="1"/>
</dbReference>
<evidence type="ECO:0000259" key="11">
    <source>
        <dbReference type="PROSITE" id="PS51733"/>
    </source>
</evidence>
<evidence type="ECO:0000256" key="7">
    <source>
        <dbReference type="PIRNR" id="PIRNR016262"/>
    </source>
</evidence>
<protein>
    <recommendedName>
        <fullName evidence="6 7">Octanoyltransferase</fullName>
        <ecNumber evidence="6 7">2.3.1.181</ecNumber>
    </recommendedName>
    <alternativeName>
        <fullName evidence="6">Lipoate-protein ligase B</fullName>
    </alternativeName>
    <alternativeName>
        <fullName evidence="6">Lipoyl/octanoyl transferase</fullName>
    </alternativeName>
    <alternativeName>
        <fullName evidence="6">Octanoyl-[acyl-carrier-protein]-protein N-octanoyltransferase</fullName>
    </alternativeName>
</protein>
<dbReference type="FunFam" id="3.30.930.10:FF:000020">
    <property type="entry name" value="Octanoyltransferase"/>
    <property type="match status" value="1"/>
</dbReference>
<dbReference type="InterPro" id="IPR020605">
    <property type="entry name" value="Octanoyltransferase_CS"/>
</dbReference>
<feature type="active site" description="Acyl-thioester intermediate" evidence="6 8">
    <location>
        <position position="169"/>
    </location>
</feature>
<dbReference type="GO" id="GO:0033819">
    <property type="term" value="F:lipoyl(octanoyl) transferase activity"/>
    <property type="evidence" value="ECO:0007669"/>
    <property type="project" value="UniProtKB-EC"/>
</dbReference>
<keyword evidence="2 6" id="KW-0963">Cytoplasm</keyword>
<evidence type="ECO:0000256" key="3">
    <source>
        <dbReference type="ARBA" id="ARBA00022679"/>
    </source>
</evidence>
<dbReference type="GO" id="GO:0009249">
    <property type="term" value="P:protein lipoylation"/>
    <property type="evidence" value="ECO:0007669"/>
    <property type="project" value="InterPro"/>
</dbReference>
<keyword evidence="13" id="KW-1185">Reference proteome</keyword>
<dbReference type="InterPro" id="IPR000544">
    <property type="entry name" value="Octanoyltransferase"/>
</dbReference>
<evidence type="ECO:0000256" key="4">
    <source>
        <dbReference type="ARBA" id="ARBA00023315"/>
    </source>
</evidence>
<dbReference type="RefSeq" id="WP_110020583.1">
    <property type="nucleotide sequence ID" value="NZ_QGTJ01000018.1"/>
</dbReference>
<evidence type="ECO:0000256" key="2">
    <source>
        <dbReference type="ARBA" id="ARBA00022490"/>
    </source>
</evidence>
<dbReference type="OrthoDB" id="9787061at2"/>
<dbReference type="InterPro" id="IPR045864">
    <property type="entry name" value="aa-tRNA-synth_II/BPL/LPL"/>
</dbReference>
<dbReference type="Gene3D" id="3.30.930.10">
    <property type="entry name" value="Bira Bifunctional Protein, Domain 2"/>
    <property type="match status" value="1"/>
</dbReference>
<keyword evidence="4 6" id="KW-0012">Acyltransferase</keyword>
<dbReference type="PIRSF" id="PIRSF016262">
    <property type="entry name" value="LPLase"/>
    <property type="match status" value="1"/>
</dbReference>
<evidence type="ECO:0000256" key="10">
    <source>
        <dbReference type="PIRSR" id="PIRSR016262-3"/>
    </source>
</evidence>
<evidence type="ECO:0000313" key="12">
    <source>
        <dbReference type="EMBL" id="PWV58380.1"/>
    </source>
</evidence>
<feature type="binding site" evidence="6 9">
    <location>
        <begin position="71"/>
        <end position="78"/>
    </location>
    <ligand>
        <name>substrate</name>
    </ligand>
</feature>
<feature type="binding site" evidence="6 9">
    <location>
        <begin position="138"/>
        <end position="140"/>
    </location>
    <ligand>
        <name>substrate</name>
    </ligand>
</feature>
<feature type="site" description="Lowers pKa of active site Cys" evidence="6 10">
    <location>
        <position position="135"/>
    </location>
</feature>
<evidence type="ECO:0000256" key="8">
    <source>
        <dbReference type="PIRSR" id="PIRSR016262-1"/>
    </source>
</evidence>
<dbReference type="UniPathway" id="UPA00538">
    <property type="reaction ID" value="UER00592"/>
</dbReference>
<dbReference type="SUPFAM" id="SSF55681">
    <property type="entry name" value="Class II aaRS and biotin synthetases"/>
    <property type="match status" value="1"/>
</dbReference>
<proteinExistence type="inferred from homology"/>
<dbReference type="NCBIfam" id="TIGR00214">
    <property type="entry name" value="lipB"/>
    <property type="match status" value="1"/>
</dbReference>
<evidence type="ECO:0000256" key="5">
    <source>
        <dbReference type="ARBA" id="ARBA00024732"/>
    </source>
</evidence>
<reference evidence="12 13" key="1">
    <citation type="submission" date="2018-05" db="EMBL/GenBank/DDBJ databases">
        <title>Genomic Encyclopedia of Type Strains, Phase IV (KMG-IV): sequencing the most valuable type-strain genomes for metagenomic binning, comparative biology and taxonomic classification.</title>
        <authorList>
            <person name="Goeker M."/>
        </authorList>
    </citation>
    <scope>NUCLEOTIDE SEQUENCE [LARGE SCALE GENOMIC DNA]</scope>
    <source>
        <strain evidence="12 13">DSM 23606</strain>
    </source>
</reference>
<dbReference type="EMBL" id="QGTJ01000018">
    <property type="protein sequence ID" value="PWV58380.1"/>
    <property type="molecule type" value="Genomic_DNA"/>
</dbReference>
<dbReference type="EC" id="2.3.1.181" evidence="6 7"/>
<comment type="catalytic activity">
    <reaction evidence="6 7">
        <text>octanoyl-[ACP] + L-lysyl-[protein] = N(6)-octanoyl-L-lysyl-[protein] + holo-[ACP] + H(+)</text>
        <dbReference type="Rhea" id="RHEA:17665"/>
        <dbReference type="Rhea" id="RHEA-COMP:9636"/>
        <dbReference type="Rhea" id="RHEA-COMP:9685"/>
        <dbReference type="Rhea" id="RHEA-COMP:9752"/>
        <dbReference type="Rhea" id="RHEA-COMP:9928"/>
        <dbReference type="ChEBI" id="CHEBI:15378"/>
        <dbReference type="ChEBI" id="CHEBI:29969"/>
        <dbReference type="ChEBI" id="CHEBI:64479"/>
        <dbReference type="ChEBI" id="CHEBI:78463"/>
        <dbReference type="ChEBI" id="CHEBI:78809"/>
        <dbReference type="EC" id="2.3.1.181"/>
    </reaction>
</comment>
<dbReference type="AlphaFoldDB" id="A0A317MPR8"/>